<sequence>MIRQLAPLAPRILMAAALLSSALVAGCSNGSGGHLPYSTHGLSAEGRVATQLAILEVLSVVNTKKTLPDHVATWVTGKDCSTIRAQREGAWCVDWPAPPAPPQQVYCYASLAKPSCYAQPYNEGNDRLIGFVPAPTPVRR</sequence>
<accession>A0A7C9QVE4</accession>
<keyword evidence="3" id="KW-1185">Reference proteome</keyword>
<dbReference type="EMBL" id="JAAIYP010000035">
    <property type="protein sequence ID" value="NFV80236.1"/>
    <property type="molecule type" value="Genomic_DNA"/>
</dbReference>
<evidence type="ECO:0000256" key="1">
    <source>
        <dbReference type="SAM" id="SignalP"/>
    </source>
</evidence>
<protein>
    <submittedName>
        <fullName evidence="2">Uncharacterized protein</fullName>
    </submittedName>
</protein>
<name>A0A7C9QVE4_9PROT</name>
<feature type="chain" id="PRO_5028799836" evidence="1">
    <location>
        <begin position="26"/>
        <end position="140"/>
    </location>
</feature>
<reference evidence="2 3" key="1">
    <citation type="submission" date="2020-02" db="EMBL/GenBank/DDBJ databases">
        <authorList>
            <person name="Dziuba M."/>
            <person name="Kuznetsov B."/>
            <person name="Mardanov A."/>
            <person name="Ravin N."/>
            <person name="Grouzdev D."/>
        </authorList>
    </citation>
    <scope>NUCLEOTIDE SEQUENCE [LARGE SCALE GENOMIC DNA]</scope>
    <source>
        <strain evidence="2 3">SpK</strain>
    </source>
</reference>
<feature type="signal peptide" evidence="1">
    <location>
        <begin position="1"/>
        <end position="25"/>
    </location>
</feature>
<evidence type="ECO:0000313" key="2">
    <source>
        <dbReference type="EMBL" id="NFV80236.1"/>
    </source>
</evidence>
<organism evidence="2 3">
    <name type="scientific">Magnetospirillum aberrantis SpK</name>
    <dbReference type="NCBI Taxonomy" id="908842"/>
    <lineage>
        <taxon>Bacteria</taxon>
        <taxon>Pseudomonadati</taxon>
        <taxon>Pseudomonadota</taxon>
        <taxon>Alphaproteobacteria</taxon>
        <taxon>Rhodospirillales</taxon>
        <taxon>Rhodospirillaceae</taxon>
        <taxon>Magnetospirillum</taxon>
    </lineage>
</organism>
<comment type="caution">
    <text evidence="2">The sequence shown here is derived from an EMBL/GenBank/DDBJ whole genome shotgun (WGS) entry which is preliminary data.</text>
</comment>
<dbReference type="Proteomes" id="UP000480684">
    <property type="component" value="Unassembled WGS sequence"/>
</dbReference>
<dbReference type="PROSITE" id="PS51257">
    <property type="entry name" value="PROKAR_LIPOPROTEIN"/>
    <property type="match status" value="1"/>
</dbReference>
<dbReference type="RefSeq" id="WP_163678032.1">
    <property type="nucleotide sequence ID" value="NZ_JAAIYP010000035.1"/>
</dbReference>
<keyword evidence="1" id="KW-0732">Signal</keyword>
<evidence type="ECO:0000313" key="3">
    <source>
        <dbReference type="Proteomes" id="UP000480684"/>
    </source>
</evidence>
<gene>
    <name evidence="2" type="ORF">G4223_08945</name>
</gene>
<dbReference type="AlphaFoldDB" id="A0A7C9QVE4"/>
<proteinExistence type="predicted"/>